<dbReference type="GO" id="GO:0000076">
    <property type="term" value="P:DNA replication checkpoint signaling"/>
    <property type="evidence" value="ECO:0007669"/>
    <property type="project" value="TreeGrafter"/>
</dbReference>
<dbReference type="GO" id="GO:0009649">
    <property type="term" value="P:entrainment of circadian clock"/>
    <property type="evidence" value="ECO:0007669"/>
    <property type="project" value="TreeGrafter"/>
</dbReference>
<evidence type="ECO:0000313" key="4">
    <source>
        <dbReference type="EnsemblMetazoa" id="XP_019754992.1"/>
    </source>
</evidence>
<name>A0AAR5P283_DENPD</name>
<keyword evidence="5" id="KW-1185">Reference proteome</keyword>
<sequence length="397" mass="44441">MANSSPAKIVFFSSGSAKKCHKALDFKTQLVIFYLFTRHIHCRQTIKQALPTSRDKLADVAVRDRDEFLSDQSDDGEASQSAPIPNAQARGPKTKSANQTKNKKRLVKHIPVPKSNIARMLITLVNNEMRDSLEWLKESLGDAGEDYEVGNNEGIPLVPVMDYAETAMENVEFQQLLKALGVCSPFDEQEVYWRIPGHLTPQLLQSYEHMIQQALDNTLVVEPEEPTVETSRIEKDESSDDEYLFDRIKTVPVVPRDTTGNEQGSIPSNITTVATKSANETQDTSGLAELTEENAEVLEQPSEVEFHIQEFNLDDNETGTIYGGENKVFDENGKVSENDDFLNAVEPAKGESSRKKTRHVFESDSDDETEKRQRSVSSSDSDAPITKRARIIDSDDE</sequence>
<evidence type="ECO:0000256" key="2">
    <source>
        <dbReference type="SAM" id="MobiDB-lite"/>
    </source>
</evidence>
<proteinExistence type="inferred from homology"/>
<dbReference type="GO" id="GO:0003677">
    <property type="term" value="F:DNA binding"/>
    <property type="evidence" value="ECO:0007669"/>
    <property type="project" value="TreeGrafter"/>
</dbReference>
<feature type="domain" description="Timeless C-terminal" evidence="3">
    <location>
        <begin position="122"/>
        <end position="204"/>
    </location>
</feature>
<feature type="region of interest" description="Disordered" evidence="2">
    <location>
        <begin position="68"/>
        <end position="104"/>
    </location>
</feature>
<dbReference type="PANTHER" id="PTHR22940:SF4">
    <property type="entry name" value="PROTEIN TIMELESS HOMOLOG"/>
    <property type="match status" value="1"/>
</dbReference>
<reference evidence="5" key="1">
    <citation type="journal article" date="2013" name="Genome Biol.">
        <title>Draft genome of the mountain pine beetle, Dendroctonus ponderosae Hopkins, a major forest pest.</title>
        <authorList>
            <person name="Keeling C.I."/>
            <person name="Yuen M.M."/>
            <person name="Liao N.Y."/>
            <person name="Docking T.R."/>
            <person name="Chan S.K."/>
            <person name="Taylor G.A."/>
            <person name="Palmquist D.L."/>
            <person name="Jackman S.D."/>
            <person name="Nguyen A."/>
            <person name="Li M."/>
            <person name="Henderson H."/>
            <person name="Janes J.K."/>
            <person name="Zhao Y."/>
            <person name="Pandoh P."/>
            <person name="Moore R."/>
            <person name="Sperling F.A."/>
            <person name="Huber D.P."/>
            <person name="Birol I."/>
            <person name="Jones S.J."/>
            <person name="Bohlmann J."/>
        </authorList>
    </citation>
    <scope>NUCLEOTIDE SEQUENCE</scope>
</reference>
<organism evidence="4 5">
    <name type="scientific">Dendroctonus ponderosae</name>
    <name type="common">Mountain pine beetle</name>
    <dbReference type="NCBI Taxonomy" id="77166"/>
    <lineage>
        <taxon>Eukaryota</taxon>
        <taxon>Metazoa</taxon>
        <taxon>Ecdysozoa</taxon>
        <taxon>Arthropoda</taxon>
        <taxon>Hexapoda</taxon>
        <taxon>Insecta</taxon>
        <taxon>Pterygota</taxon>
        <taxon>Neoptera</taxon>
        <taxon>Endopterygota</taxon>
        <taxon>Coleoptera</taxon>
        <taxon>Polyphaga</taxon>
        <taxon>Cucujiformia</taxon>
        <taxon>Curculionidae</taxon>
        <taxon>Scolytinae</taxon>
        <taxon>Dendroctonus</taxon>
    </lineage>
</organism>
<dbReference type="InterPro" id="IPR044998">
    <property type="entry name" value="Timeless"/>
</dbReference>
<dbReference type="AlphaFoldDB" id="A0AAR5P283"/>
<dbReference type="InterPro" id="IPR007725">
    <property type="entry name" value="TIMELESS_C"/>
</dbReference>
<dbReference type="GO" id="GO:0006281">
    <property type="term" value="P:DNA repair"/>
    <property type="evidence" value="ECO:0007669"/>
    <property type="project" value="TreeGrafter"/>
</dbReference>
<accession>A0AAR5P283</accession>
<dbReference type="Proteomes" id="UP000019118">
    <property type="component" value="Unassembled WGS sequence"/>
</dbReference>
<evidence type="ECO:0000259" key="3">
    <source>
        <dbReference type="Pfam" id="PF05029"/>
    </source>
</evidence>
<evidence type="ECO:0000313" key="5">
    <source>
        <dbReference type="Proteomes" id="UP000019118"/>
    </source>
</evidence>
<feature type="compositionally biased region" description="Basic and acidic residues" evidence="2">
    <location>
        <begin position="348"/>
        <end position="362"/>
    </location>
</feature>
<dbReference type="Pfam" id="PF05029">
    <property type="entry name" value="TIMELESS_C"/>
    <property type="match status" value="1"/>
</dbReference>
<evidence type="ECO:0000256" key="1">
    <source>
        <dbReference type="ARBA" id="ARBA00008174"/>
    </source>
</evidence>
<comment type="similarity">
    <text evidence="1">Belongs to the timeless family.</text>
</comment>
<dbReference type="EnsemblMetazoa" id="XM_019899433.1">
    <property type="protein sequence ID" value="XP_019754992.1"/>
    <property type="gene ID" value="LOC109533920"/>
</dbReference>
<feature type="region of interest" description="Disordered" evidence="2">
    <location>
        <begin position="343"/>
        <end position="397"/>
    </location>
</feature>
<reference evidence="4" key="2">
    <citation type="submission" date="2024-08" db="UniProtKB">
        <authorList>
            <consortium name="EnsemblMetazoa"/>
        </authorList>
    </citation>
    <scope>IDENTIFICATION</scope>
</reference>
<dbReference type="GO" id="GO:0031298">
    <property type="term" value="C:replication fork protection complex"/>
    <property type="evidence" value="ECO:0007669"/>
    <property type="project" value="TreeGrafter"/>
</dbReference>
<protein>
    <recommendedName>
        <fullName evidence="3">Timeless C-terminal domain-containing protein</fullName>
    </recommendedName>
</protein>
<dbReference type="GO" id="GO:0043111">
    <property type="term" value="P:replication fork arrest"/>
    <property type="evidence" value="ECO:0007669"/>
    <property type="project" value="TreeGrafter"/>
</dbReference>
<dbReference type="PANTHER" id="PTHR22940">
    <property type="entry name" value="TIMEOUT/TIMELESS-2"/>
    <property type="match status" value="1"/>
</dbReference>